<keyword evidence="4" id="KW-1185">Reference proteome</keyword>
<dbReference type="Proteomes" id="UP000321960">
    <property type="component" value="Unassembled WGS sequence"/>
</dbReference>
<name>A0A512J9K3_9HYPH</name>
<evidence type="ECO:0000313" key="2">
    <source>
        <dbReference type="EMBL" id="GLS66258.1"/>
    </source>
</evidence>
<evidence type="ECO:0008006" key="5">
    <source>
        <dbReference type="Google" id="ProtNLM"/>
    </source>
</evidence>
<reference evidence="2" key="4">
    <citation type="submission" date="2023-01" db="EMBL/GenBank/DDBJ databases">
        <title>Draft genome sequence of Methylobacterium oxalidis strain NBRC 107715.</title>
        <authorList>
            <person name="Sun Q."/>
            <person name="Mori K."/>
        </authorList>
    </citation>
    <scope>NUCLEOTIDE SEQUENCE</scope>
    <source>
        <strain evidence="2">NBRC 107715</strain>
    </source>
</reference>
<dbReference type="OrthoDB" id="2290206at2"/>
<evidence type="ECO:0000313" key="4">
    <source>
        <dbReference type="Proteomes" id="UP001156856"/>
    </source>
</evidence>
<proteinExistence type="predicted"/>
<organism evidence="1 3">
    <name type="scientific">Methylobacterium oxalidis</name>
    <dbReference type="NCBI Taxonomy" id="944322"/>
    <lineage>
        <taxon>Bacteria</taxon>
        <taxon>Pseudomonadati</taxon>
        <taxon>Pseudomonadota</taxon>
        <taxon>Alphaproteobacteria</taxon>
        <taxon>Hyphomicrobiales</taxon>
        <taxon>Methylobacteriaceae</taxon>
        <taxon>Methylobacterium</taxon>
    </lineage>
</organism>
<sequence>MSTKLTLAQMKARRLEPAVRELQASGVTSLVGLAKGLNGRGIPPVKGKGTWTVVEVARLLARFAPLKEAA</sequence>
<evidence type="ECO:0000313" key="3">
    <source>
        <dbReference type="Proteomes" id="UP000321960"/>
    </source>
</evidence>
<dbReference type="RefSeq" id="WP_147028156.1">
    <property type="nucleotide sequence ID" value="NZ_BJZU01000111.1"/>
</dbReference>
<reference evidence="2" key="1">
    <citation type="journal article" date="2014" name="Int. J. Syst. Evol. Microbiol.">
        <title>Complete genome of a new Firmicutes species belonging to the dominant human colonic microbiota ('Ruminococcus bicirculans') reveals two chromosomes and a selective capacity to utilize plant glucans.</title>
        <authorList>
            <consortium name="NISC Comparative Sequencing Program"/>
            <person name="Wegmann U."/>
            <person name="Louis P."/>
            <person name="Goesmann A."/>
            <person name="Henrissat B."/>
            <person name="Duncan S.H."/>
            <person name="Flint H.J."/>
        </authorList>
    </citation>
    <scope>NUCLEOTIDE SEQUENCE</scope>
    <source>
        <strain evidence="2">NBRC 107715</strain>
    </source>
</reference>
<dbReference type="Proteomes" id="UP001156856">
    <property type="component" value="Unassembled WGS sequence"/>
</dbReference>
<dbReference type="EMBL" id="BJZU01000111">
    <property type="protein sequence ID" value="GEP06644.1"/>
    <property type="molecule type" value="Genomic_DNA"/>
</dbReference>
<evidence type="ECO:0000313" key="1">
    <source>
        <dbReference type="EMBL" id="GEP06644.1"/>
    </source>
</evidence>
<dbReference type="AlphaFoldDB" id="A0A512J9K3"/>
<reference evidence="4" key="2">
    <citation type="journal article" date="2019" name="Int. J. Syst. Evol. Microbiol.">
        <title>The Global Catalogue of Microorganisms (GCM) 10K type strain sequencing project: providing services to taxonomists for standard genome sequencing and annotation.</title>
        <authorList>
            <consortium name="The Broad Institute Genomics Platform"/>
            <consortium name="The Broad Institute Genome Sequencing Center for Infectious Disease"/>
            <person name="Wu L."/>
            <person name="Ma J."/>
        </authorList>
    </citation>
    <scope>NUCLEOTIDE SEQUENCE [LARGE SCALE GENOMIC DNA]</scope>
    <source>
        <strain evidence="4">NBRC 107715</strain>
    </source>
</reference>
<protein>
    <recommendedName>
        <fullName evidence="5">Recombinase domain-containing protein</fullName>
    </recommendedName>
</protein>
<reference evidence="1 3" key="3">
    <citation type="submission" date="2019-07" db="EMBL/GenBank/DDBJ databases">
        <title>Whole genome shotgun sequence of Methylobacterium oxalidis NBRC 107715.</title>
        <authorList>
            <person name="Hosoyama A."/>
            <person name="Uohara A."/>
            <person name="Ohji S."/>
            <person name="Ichikawa N."/>
        </authorList>
    </citation>
    <scope>NUCLEOTIDE SEQUENCE [LARGE SCALE GENOMIC DNA]</scope>
    <source>
        <strain evidence="1 3">NBRC 107715</strain>
    </source>
</reference>
<accession>A0A512J9K3</accession>
<dbReference type="EMBL" id="BSPK01000100">
    <property type="protein sequence ID" value="GLS66258.1"/>
    <property type="molecule type" value="Genomic_DNA"/>
</dbReference>
<comment type="caution">
    <text evidence="1">The sequence shown here is derived from an EMBL/GenBank/DDBJ whole genome shotgun (WGS) entry which is preliminary data.</text>
</comment>
<gene>
    <name evidence="2" type="ORF">GCM10007888_46400</name>
    <name evidence="1" type="ORF">MOX02_46820</name>
</gene>